<dbReference type="SUPFAM" id="SSF53850">
    <property type="entry name" value="Periplasmic binding protein-like II"/>
    <property type="match status" value="1"/>
</dbReference>
<dbReference type="AlphaFoldDB" id="B8ES31"/>
<keyword evidence="7" id="KW-1185">Reference proteome</keyword>
<protein>
    <submittedName>
        <fullName evidence="6">Transcriptional regulator, LysR family</fullName>
    </submittedName>
</protein>
<dbReference type="InterPro" id="IPR005119">
    <property type="entry name" value="LysR_subst-bd"/>
</dbReference>
<dbReference type="SUPFAM" id="SSF46785">
    <property type="entry name" value="Winged helix' DNA-binding domain"/>
    <property type="match status" value="1"/>
</dbReference>
<dbReference type="KEGG" id="msl:Msil_3340"/>
<dbReference type="Gene3D" id="1.10.10.10">
    <property type="entry name" value="Winged helix-like DNA-binding domain superfamily/Winged helix DNA-binding domain"/>
    <property type="match status" value="1"/>
</dbReference>
<keyword evidence="2" id="KW-0805">Transcription regulation</keyword>
<name>B8ES31_METSB</name>
<dbReference type="Proteomes" id="UP000002257">
    <property type="component" value="Chromosome"/>
</dbReference>
<dbReference type="InterPro" id="IPR058163">
    <property type="entry name" value="LysR-type_TF_proteobact-type"/>
</dbReference>
<comment type="similarity">
    <text evidence="1">Belongs to the LysR transcriptional regulatory family.</text>
</comment>
<dbReference type="RefSeq" id="WP_012592315.1">
    <property type="nucleotide sequence ID" value="NC_011666.1"/>
</dbReference>
<dbReference type="Gene3D" id="3.40.190.290">
    <property type="match status" value="1"/>
</dbReference>
<evidence type="ECO:0000313" key="6">
    <source>
        <dbReference type="EMBL" id="ACK52246.1"/>
    </source>
</evidence>
<proteinExistence type="inferred from homology"/>
<evidence type="ECO:0000256" key="3">
    <source>
        <dbReference type="ARBA" id="ARBA00023125"/>
    </source>
</evidence>
<dbReference type="InterPro" id="IPR036388">
    <property type="entry name" value="WH-like_DNA-bd_sf"/>
</dbReference>
<dbReference type="CDD" id="cd08422">
    <property type="entry name" value="PBP2_CrgA_like"/>
    <property type="match status" value="1"/>
</dbReference>
<dbReference type="PROSITE" id="PS50931">
    <property type="entry name" value="HTH_LYSR"/>
    <property type="match status" value="1"/>
</dbReference>
<organism evidence="6 7">
    <name type="scientific">Methylocella silvestris (strain DSM 15510 / CIP 108128 / LMG 27833 / NCIMB 13906 / BL2)</name>
    <dbReference type="NCBI Taxonomy" id="395965"/>
    <lineage>
        <taxon>Bacteria</taxon>
        <taxon>Pseudomonadati</taxon>
        <taxon>Pseudomonadota</taxon>
        <taxon>Alphaproteobacteria</taxon>
        <taxon>Hyphomicrobiales</taxon>
        <taxon>Beijerinckiaceae</taxon>
        <taxon>Methylocella</taxon>
    </lineage>
</organism>
<dbReference type="Pfam" id="PF03466">
    <property type="entry name" value="LysR_substrate"/>
    <property type="match status" value="1"/>
</dbReference>
<dbReference type="FunFam" id="1.10.10.10:FF:000001">
    <property type="entry name" value="LysR family transcriptional regulator"/>
    <property type="match status" value="1"/>
</dbReference>
<dbReference type="GO" id="GO:0006351">
    <property type="term" value="P:DNA-templated transcription"/>
    <property type="evidence" value="ECO:0007669"/>
    <property type="project" value="TreeGrafter"/>
</dbReference>
<dbReference type="OrthoDB" id="9812435at2"/>
<gene>
    <name evidence="6" type="ordered locus">Msil_3340</name>
</gene>
<dbReference type="PANTHER" id="PTHR30537">
    <property type="entry name" value="HTH-TYPE TRANSCRIPTIONAL REGULATOR"/>
    <property type="match status" value="1"/>
</dbReference>
<accession>B8ES31</accession>
<feature type="domain" description="HTH lysR-type" evidence="5">
    <location>
        <begin position="1"/>
        <end position="59"/>
    </location>
</feature>
<dbReference type="PANTHER" id="PTHR30537:SF5">
    <property type="entry name" value="HTH-TYPE TRANSCRIPTIONAL ACTIVATOR TTDR-RELATED"/>
    <property type="match status" value="1"/>
</dbReference>
<dbReference type="EMBL" id="CP001280">
    <property type="protein sequence ID" value="ACK52246.1"/>
    <property type="molecule type" value="Genomic_DNA"/>
</dbReference>
<keyword evidence="3" id="KW-0238">DNA-binding</keyword>
<evidence type="ECO:0000256" key="4">
    <source>
        <dbReference type="ARBA" id="ARBA00023163"/>
    </source>
</evidence>
<dbReference type="Pfam" id="PF00126">
    <property type="entry name" value="HTH_1"/>
    <property type="match status" value="1"/>
</dbReference>
<reference evidence="6 7" key="1">
    <citation type="journal article" date="2010" name="J. Bacteriol.">
        <title>Complete genome sequence of the aerobic facultative methanotroph Methylocella silvestris BL2.</title>
        <authorList>
            <person name="Chen Y."/>
            <person name="Crombie A."/>
            <person name="Rahman M.T."/>
            <person name="Dedysh S.N."/>
            <person name="Liesack W."/>
            <person name="Stott M.B."/>
            <person name="Alam M."/>
            <person name="Theisen A.R."/>
            <person name="Murrell J.C."/>
            <person name="Dunfield P.F."/>
        </authorList>
    </citation>
    <scope>NUCLEOTIDE SEQUENCE [LARGE SCALE GENOMIC DNA]</scope>
    <source>
        <strain evidence="7">DSM 15510 / CIP 108128 / LMG 27833 / NCIMB 13906 / BL2</strain>
    </source>
</reference>
<dbReference type="GO" id="GO:0003700">
    <property type="term" value="F:DNA-binding transcription factor activity"/>
    <property type="evidence" value="ECO:0007669"/>
    <property type="project" value="InterPro"/>
</dbReference>
<evidence type="ECO:0000256" key="2">
    <source>
        <dbReference type="ARBA" id="ARBA00023015"/>
    </source>
</evidence>
<evidence type="ECO:0000256" key="1">
    <source>
        <dbReference type="ARBA" id="ARBA00009437"/>
    </source>
</evidence>
<dbReference type="HOGENOM" id="CLU_039613_16_2_5"/>
<dbReference type="eggNOG" id="COG0583">
    <property type="taxonomic scope" value="Bacteria"/>
</dbReference>
<sequence length="299" mass="32547">MQKLDDLITFVRVVERGSFIAAARQLGIPPATASRKVQDLESRLGAELLRRTTRRLVVTDAGREVYERAAQGLNLIDEAELVAKTHTSKPSGVLRVLAPYAIGGLLIDRMLSDFQKLCPEVQIQLTLNNEPLDLIEHGFDVALRIGALKDSGYVVRHLLNGERRIVASPAYLAANGPIESIEDLETHAFLAASIDSSGGAAAYNFSNGAEAKQLTLSPRIASNEPSVALNHALNGEGFAILAEFYVRPHLEDGALKVVLPQWHSAEDLCASLIFPRHATSDPKIRMFIDFLGGSSRHLV</sequence>
<evidence type="ECO:0000313" key="7">
    <source>
        <dbReference type="Proteomes" id="UP000002257"/>
    </source>
</evidence>
<dbReference type="STRING" id="395965.Msil_3340"/>
<dbReference type="GO" id="GO:0043565">
    <property type="term" value="F:sequence-specific DNA binding"/>
    <property type="evidence" value="ECO:0007669"/>
    <property type="project" value="TreeGrafter"/>
</dbReference>
<evidence type="ECO:0000259" key="5">
    <source>
        <dbReference type="PROSITE" id="PS50931"/>
    </source>
</evidence>
<keyword evidence="4" id="KW-0804">Transcription</keyword>
<dbReference type="InterPro" id="IPR036390">
    <property type="entry name" value="WH_DNA-bd_sf"/>
</dbReference>
<dbReference type="InterPro" id="IPR000847">
    <property type="entry name" value="LysR_HTH_N"/>
</dbReference>